<evidence type="ECO:0000313" key="2">
    <source>
        <dbReference type="Proteomes" id="UP000827872"/>
    </source>
</evidence>
<keyword evidence="2" id="KW-1185">Reference proteome</keyword>
<reference evidence="1" key="1">
    <citation type="submission" date="2021-08" db="EMBL/GenBank/DDBJ databases">
        <title>The first chromosome-level gecko genome reveals the dynamic sex chromosomes of Neotropical dwarf geckos (Sphaerodactylidae: Sphaerodactylus).</title>
        <authorList>
            <person name="Pinto B.J."/>
            <person name="Keating S.E."/>
            <person name="Gamble T."/>
        </authorList>
    </citation>
    <scope>NUCLEOTIDE SEQUENCE</scope>
    <source>
        <strain evidence="1">TG3544</strain>
    </source>
</reference>
<gene>
    <name evidence="1" type="ORF">K3G42_007504</name>
</gene>
<organism evidence="1 2">
    <name type="scientific">Sphaerodactylus townsendi</name>
    <dbReference type="NCBI Taxonomy" id="933632"/>
    <lineage>
        <taxon>Eukaryota</taxon>
        <taxon>Metazoa</taxon>
        <taxon>Chordata</taxon>
        <taxon>Craniata</taxon>
        <taxon>Vertebrata</taxon>
        <taxon>Euteleostomi</taxon>
        <taxon>Lepidosauria</taxon>
        <taxon>Squamata</taxon>
        <taxon>Bifurcata</taxon>
        <taxon>Gekkota</taxon>
        <taxon>Sphaerodactylidae</taxon>
        <taxon>Sphaerodactylus</taxon>
    </lineage>
</organism>
<comment type="caution">
    <text evidence="1">The sequence shown here is derived from an EMBL/GenBank/DDBJ whole genome shotgun (WGS) entry which is preliminary data.</text>
</comment>
<accession>A0ACB8EDF7</accession>
<dbReference type="EMBL" id="CM037629">
    <property type="protein sequence ID" value="KAH7990460.1"/>
    <property type="molecule type" value="Genomic_DNA"/>
</dbReference>
<protein>
    <submittedName>
        <fullName evidence="1">Uncharacterized protein</fullName>
    </submittedName>
</protein>
<name>A0ACB8EDF7_9SAUR</name>
<dbReference type="Proteomes" id="UP000827872">
    <property type="component" value="Linkage Group LG16"/>
</dbReference>
<proteinExistence type="predicted"/>
<sequence length="123" mass="13474">MAPRRRQNRARTVPNPAEDPPLGPEESASTLDEESERLDDLREAAGRCGPRGPGSGGKGRSRLEREQHTNRAVPAGHERKIATKIRASLAKRRRKEQKTAGARAKRPVKAKAAKKLTVDNLGL</sequence>
<evidence type="ECO:0000313" key="1">
    <source>
        <dbReference type="EMBL" id="KAH7990460.1"/>
    </source>
</evidence>